<dbReference type="PANTHER" id="PTHR12203">
    <property type="entry name" value="KDEL LYS-ASP-GLU-LEU CONTAINING - RELATED"/>
    <property type="match status" value="1"/>
</dbReference>
<evidence type="ECO:0000313" key="14">
    <source>
        <dbReference type="EMBL" id="KAK9717754.1"/>
    </source>
</evidence>
<comment type="pathway">
    <text evidence="7">Protein modification.</text>
</comment>
<evidence type="ECO:0000256" key="3">
    <source>
        <dbReference type="ARBA" id="ARBA00022676"/>
    </source>
</evidence>
<comment type="caution">
    <text evidence="14">The sequence shown here is derived from an EMBL/GenBank/DDBJ whole genome shotgun (WGS) entry which is preliminary data.</text>
</comment>
<dbReference type="InterPro" id="IPR013783">
    <property type="entry name" value="Ig-like_fold"/>
</dbReference>
<keyword evidence="14" id="KW-0808">Transferase</keyword>
<evidence type="ECO:0000256" key="12">
    <source>
        <dbReference type="SAM" id="SignalP"/>
    </source>
</evidence>
<keyword evidence="3" id="KW-0328">Glycosyltransferase</keyword>
<evidence type="ECO:0000256" key="1">
    <source>
        <dbReference type="ARBA" id="ARBA00004319"/>
    </source>
</evidence>
<name>A0AAW1KGX5_POPJA</name>
<dbReference type="InterPro" id="IPR006598">
    <property type="entry name" value="CAP10"/>
</dbReference>
<dbReference type="GO" id="GO:0046527">
    <property type="term" value="F:glucosyltransferase activity"/>
    <property type="evidence" value="ECO:0007669"/>
    <property type="project" value="TreeGrafter"/>
</dbReference>
<evidence type="ECO:0000256" key="5">
    <source>
        <dbReference type="ARBA" id="ARBA00022824"/>
    </source>
</evidence>
<feature type="signal peptide" evidence="12">
    <location>
        <begin position="1"/>
        <end position="18"/>
    </location>
</feature>
<protein>
    <submittedName>
        <fullName evidence="14">Glycosyl transferase family 90</fullName>
    </submittedName>
</protein>
<feature type="domain" description="Glycosyl transferase CAP10" evidence="13">
    <location>
        <begin position="212"/>
        <end position="448"/>
    </location>
</feature>
<keyword evidence="6" id="KW-0325">Glycoprotein</keyword>
<evidence type="ECO:0000256" key="9">
    <source>
        <dbReference type="ARBA" id="ARBA00047553"/>
    </source>
</evidence>
<feature type="chain" id="PRO_5043732672" evidence="12">
    <location>
        <begin position="19"/>
        <end position="479"/>
    </location>
</feature>
<dbReference type="AlphaFoldDB" id="A0AAW1KGX5"/>
<dbReference type="SMART" id="SM00672">
    <property type="entry name" value="CAP10"/>
    <property type="match status" value="1"/>
</dbReference>
<evidence type="ECO:0000256" key="6">
    <source>
        <dbReference type="ARBA" id="ARBA00023180"/>
    </source>
</evidence>
<comment type="catalytic activity">
    <reaction evidence="10">
        <text>L-seryl-[EGF-like domain protein] + UDP-alpha-D-glucose = 3-O-(beta-D-glucosyl)-L-seryl-[EGF-like domain protein] + UDP + H(+)</text>
        <dbReference type="Rhea" id="RHEA:58116"/>
        <dbReference type="Rhea" id="RHEA-COMP:14610"/>
        <dbReference type="Rhea" id="RHEA-COMP:16010"/>
        <dbReference type="ChEBI" id="CHEBI:15378"/>
        <dbReference type="ChEBI" id="CHEBI:29999"/>
        <dbReference type="ChEBI" id="CHEBI:58223"/>
        <dbReference type="ChEBI" id="CHEBI:58885"/>
        <dbReference type="ChEBI" id="CHEBI:140576"/>
    </reaction>
</comment>
<dbReference type="InterPro" id="IPR051091">
    <property type="entry name" value="O-Glucosyltr/Glycosyltrsf_90"/>
</dbReference>
<comment type="similarity">
    <text evidence="2">Belongs to the KDELC family.</text>
</comment>
<evidence type="ECO:0000256" key="10">
    <source>
        <dbReference type="ARBA" id="ARBA00049246"/>
    </source>
</evidence>
<dbReference type="Gene3D" id="2.60.40.10">
    <property type="entry name" value="Immunoglobulins"/>
    <property type="match status" value="1"/>
</dbReference>
<dbReference type="PROSITE" id="PS50194">
    <property type="entry name" value="FILAMIN_REPEAT"/>
    <property type="match status" value="1"/>
</dbReference>
<organism evidence="14 15">
    <name type="scientific">Popillia japonica</name>
    <name type="common">Japanese beetle</name>
    <dbReference type="NCBI Taxonomy" id="7064"/>
    <lineage>
        <taxon>Eukaryota</taxon>
        <taxon>Metazoa</taxon>
        <taxon>Ecdysozoa</taxon>
        <taxon>Arthropoda</taxon>
        <taxon>Hexapoda</taxon>
        <taxon>Insecta</taxon>
        <taxon>Pterygota</taxon>
        <taxon>Neoptera</taxon>
        <taxon>Endopterygota</taxon>
        <taxon>Coleoptera</taxon>
        <taxon>Polyphaga</taxon>
        <taxon>Scarabaeiformia</taxon>
        <taxon>Scarabaeidae</taxon>
        <taxon>Rutelinae</taxon>
        <taxon>Popillia</taxon>
    </lineage>
</organism>
<keyword evidence="4 12" id="KW-0732">Signal</keyword>
<comment type="function">
    <text evidence="8">Protein O-glucosyltransferase. Catalyzes the reaction that attaches glucose through an O-glycosidic linkage to a conserved serine residue found in the consensus sequence C-X-S-X-[PA]-C in epidermal growth factor-like repeats. Regulates Notch signaling by glucosylating Notch in the ER, glucosylation is required for the correct folding and cleavage of Notch.</text>
</comment>
<dbReference type="Pfam" id="PF00630">
    <property type="entry name" value="Filamin"/>
    <property type="match status" value="1"/>
</dbReference>
<dbReference type="GO" id="GO:0005788">
    <property type="term" value="C:endoplasmic reticulum lumen"/>
    <property type="evidence" value="ECO:0007669"/>
    <property type="project" value="UniProtKB-SubCell"/>
</dbReference>
<dbReference type="Pfam" id="PF05686">
    <property type="entry name" value="Glyco_transf_90"/>
    <property type="match status" value="1"/>
</dbReference>
<feature type="repeat" description="Filamin" evidence="11">
    <location>
        <begin position="16"/>
        <end position="116"/>
    </location>
</feature>
<keyword evidence="5" id="KW-0256">Endoplasmic reticulum</keyword>
<evidence type="ECO:0000313" key="15">
    <source>
        <dbReference type="Proteomes" id="UP001458880"/>
    </source>
</evidence>
<comment type="subcellular location">
    <subcellularLocation>
        <location evidence="1">Endoplasmic reticulum lumen</location>
    </subcellularLocation>
</comment>
<dbReference type="SUPFAM" id="SSF81296">
    <property type="entry name" value="E set domains"/>
    <property type="match status" value="1"/>
</dbReference>
<dbReference type="PANTHER" id="PTHR12203:SF122">
    <property type="entry name" value="GLYCOSYL TRANSFERASE CAP10 DOMAIN-CONTAINING PROTEIN"/>
    <property type="match status" value="1"/>
</dbReference>
<accession>A0AAW1KGX5</accession>
<evidence type="ECO:0000256" key="8">
    <source>
        <dbReference type="ARBA" id="ARBA00045690"/>
    </source>
</evidence>
<evidence type="ECO:0000259" key="13">
    <source>
        <dbReference type="SMART" id="SM00672"/>
    </source>
</evidence>
<evidence type="ECO:0000256" key="7">
    <source>
        <dbReference type="ARBA" id="ARBA00043952"/>
    </source>
</evidence>
<dbReference type="InterPro" id="IPR017868">
    <property type="entry name" value="Filamin/ABP280_repeat-like"/>
</dbReference>
<evidence type="ECO:0000256" key="2">
    <source>
        <dbReference type="ARBA" id="ARBA00006063"/>
    </source>
</evidence>
<reference evidence="14 15" key="1">
    <citation type="journal article" date="2024" name="BMC Genomics">
        <title>De novo assembly and annotation of Popillia japonica's genome with initial clues to its potential as an invasive pest.</title>
        <authorList>
            <person name="Cucini C."/>
            <person name="Boschi S."/>
            <person name="Funari R."/>
            <person name="Cardaioli E."/>
            <person name="Iannotti N."/>
            <person name="Marturano G."/>
            <person name="Paoli F."/>
            <person name="Bruttini M."/>
            <person name="Carapelli A."/>
            <person name="Frati F."/>
            <person name="Nardi F."/>
        </authorList>
    </citation>
    <scope>NUCLEOTIDE SEQUENCE [LARGE SCALE GENOMIC DNA]</scope>
    <source>
        <strain evidence="14">DMR45628</strain>
    </source>
</reference>
<proteinExistence type="inferred from homology"/>
<evidence type="ECO:0000256" key="4">
    <source>
        <dbReference type="ARBA" id="ARBA00022729"/>
    </source>
</evidence>
<dbReference type="Proteomes" id="UP001458880">
    <property type="component" value="Unassembled WGS sequence"/>
</dbReference>
<dbReference type="SMART" id="SM00557">
    <property type="entry name" value="IG_FLMN"/>
    <property type="match status" value="1"/>
</dbReference>
<comment type="catalytic activity">
    <reaction evidence="9">
        <text>L-seryl-[EGF-like domain protein] + UDP-alpha-D-xylose = 3-O-(beta-D-xylosyl)-L-seryl-[EGF-like domain protein] + UDP + H(+)</text>
        <dbReference type="Rhea" id="RHEA:62016"/>
        <dbReference type="Rhea" id="RHEA-COMP:16010"/>
        <dbReference type="Rhea" id="RHEA-COMP:16011"/>
        <dbReference type="ChEBI" id="CHEBI:15378"/>
        <dbReference type="ChEBI" id="CHEBI:29999"/>
        <dbReference type="ChEBI" id="CHEBI:57632"/>
        <dbReference type="ChEBI" id="CHEBI:58223"/>
        <dbReference type="ChEBI" id="CHEBI:132085"/>
    </reaction>
</comment>
<keyword evidence="15" id="KW-1185">Reference proteome</keyword>
<dbReference type="InterPro" id="IPR014756">
    <property type="entry name" value="Ig_E-set"/>
</dbReference>
<evidence type="ECO:0000256" key="11">
    <source>
        <dbReference type="PROSITE-ProRule" id="PRU00087"/>
    </source>
</evidence>
<gene>
    <name evidence="14" type="ORF">QE152_g23555</name>
</gene>
<sequence length="479" mass="56358">MRILHIFIICTYLKFIANIDENEVNVWGPGLRPQEIIMPTRYFFIKLKKNQTNNELKVFLQGNKNGRLCRIRTNLLKRRDGTCIFRYKLYESCDILQINVMYNDTHVGKSPYKYDSIFADECNCPIDMNSWLHKWECPIVPEKILKDLKEFNEIDWNSLREQTINAFDKPGSISVCHYIIKNNLIYRRCYGKYTGFKMFVDNILLSLSRKVILSDTEFFVNLGDWPLSSQTAKYPILSWCGSKDSFDIVMPTYDLTESTLENLGRVTLDMLSVQGNVNMEWKDRIPKAFWRGRDSNKERLKLIDISRQHSDLYNVSLTNFFFFRDKEKEYGPKADHVSLFSFFDYKYQINIDGTVAAYRLPYLLGGGSLIFKQHSPYYEHFYDDLIANVHYIPIKRDLSDLTEKIKWAISNDKEAYKIAVQGQIFAVNHLLPTDIFCYYSHLINELSKKIISPIIVLDDMELVEQDTIVHCECRIKDEL</sequence>
<dbReference type="InterPro" id="IPR001298">
    <property type="entry name" value="Filamin/ABP280_rpt"/>
</dbReference>
<dbReference type="EMBL" id="JASPKY010000236">
    <property type="protein sequence ID" value="KAK9717754.1"/>
    <property type="molecule type" value="Genomic_DNA"/>
</dbReference>